<feature type="compositionally biased region" description="Basic and acidic residues" evidence="1">
    <location>
        <begin position="227"/>
        <end position="248"/>
    </location>
</feature>
<gene>
    <name evidence="3" type="ORF">PDIGIT_LOCUS3220</name>
</gene>
<feature type="region of interest" description="Disordered" evidence="1">
    <location>
        <begin position="220"/>
        <end position="248"/>
    </location>
</feature>
<feature type="compositionally biased region" description="Basic and acidic residues" evidence="1">
    <location>
        <begin position="57"/>
        <end position="88"/>
    </location>
</feature>
<organism evidence="3 4">
    <name type="scientific">Periconia digitata</name>
    <dbReference type="NCBI Taxonomy" id="1303443"/>
    <lineage>
        <taxon>Eukaryota</taxon>
        <taxon>Fungi</taxon>
        <taxon>Dikarya</taxon>
        <taxon>Ascomycota</taxon>
        <taxon>Pezizomycotina</taxon>
        <taxon>Dothideomycetes</taxon>
        <taxon>Pleosporomycetidae</taxon>
        <taxon>Pleosporales</taxon>
        <taxon>Massarineae</taxon>
        <taxon>Periconiaceae</taxon>
        <taxon>Periconia</taxon>
    </lineage>
</organism>
<dbReference type="OrthoDB" id="1517790at2759"/>
<feature type="region of interest" description="Disordered" evidence="1">
    <location>
        <begin position="57"/>
        <end position="106"/>
    </location>
</feature>
<feature type="signal peptide" evidence="2">
    <location>
        <begin position="1"/>
        <end position="16"/>
    </location>
</feature>
<feature type="chain" id="PRO_5040963854" evidence="2">
    <location>
        <begin position="17"/>
        <end position="248"/>
    </location>
</feature>
<dbReference type="PANTHER" id="PTHR37466">
    <property type="entry name" value="SLR1628 PROTEIN"/>
    <property type="match status" value="1"/>
</dbReference>
<dbReference type="AlphaFoldDB" id="A0A9W4U8M6"/>
<dbReference type="Pfam" id="PF09996">
    <property type="entry name" value="DUF2237"/>
    <property type="match status" value="1"/>
</dbReference>
<accession>A0A9W4U8M6</accession>
<keyword evidence="2" id="KW-0732">Signal</keyword>
<proteinExistence type="predicted"/>
<dbReference type="Proteomes" id="UP001152607">
    <property type="component" value="Unassembled WGS sequence"/>
</dbReference>
<sequence>MIIVFTYLLLSRLRSAILHRLFRNIIVLQLRNLCLRATKDRTTKIIHLNGFYYDQSHAQRRDRTHRNKEQHVRQEPTRRHGRDAEERQVNPSMNSLPHLTHPPPTRTKTCIPLTTHTVLQAPLHKHTASGYCNPSTPIAALLTPSFLSFASSQSISLPASLKAGDRTCLSTRTWKSATDKLERGGDEGGVPRVKLEGTHVAALENVDLGVLKRWSAGADVDSGAEWGGDKKGGFARDSGEIGGKEPRA</sequence>
<dbReference type="EMBL" id="CAOQHR010000002">
    <property type="protein sequence ID" value="CAI6311129.1"/>
    <property type="molecule type" value="Genomic_DNA"/>
</dbReference>
<dbReference type="PANTHER" id="PTHR37466:SF1">
    <property type="entry name" value="SLR1628 PROTEIN"/>
    <property type="match status" value="1"/>
</dbReference>
<keyword evidence="4" id="KW-1185">Reference proteome</keyword>
<evidence type="ECO:0000256" key="1">
    <source>
        <dbReference type="SAM" id="MobiDB-lite"/>
    </source>
</evidence>
<name>A0A9W4U8M6_9PLEO</name>
<reference evidence="3" key="1">
    <citation type="submission" date="2023-01" db="EMBL/GenBank/DDBJ databases">
        <authorList>
            <person name="Van Ghelder C."/>
            <person name="Rancurel C."/>
        </authorList>
    </citation>
    <scope>NUCLEOTIDE SEQUENCE</scope>
    <source>
        <strain evidence="3">CNCM I-4278</strain>
    </source>
</reference>
<protein>
    <submittedName>
        <fullName evidence="3">Uncharacterized protein</fullName>
    </submittedName>
</protein>
<comment type="caution">
    <text evidence="3">The sequence shown here is derived from an EMBL/GenBank/DDBJ whole genome shotgun (WGS) entry which is preliminary data.</text>
</comment>
<dbReference type="InterPro" id="IPR018714">
    <property type="entry name" value="DUF2237"/>
</dbReference>
<evidence type="ECO:0000256" key="2">
    <source>
        <dbReference type="SAM" id="SignalP"/>
    </source>
</evidence>
<evidence type="ECO:0000313" key="3">
    <source>
        <dbReference type="EMBL" id="CAI6311129.1"/>
    </source>
</evidence>
<evidence type="ECO:0000313" key="4">
    <source>
        <dbReference type="Proteomes" id="UP001152607"/>
    </source>
</evidence>
<dbReference type="Gene3D" id="3.30.56.110">
    <property type="entry name" value="Protein of unknown function DUF2237"/>
    <property type="match status" value="1"/>
</dbReference>